<dbReference type="Pfam" id="PF03683">
    <property type="entry name" value="UPF0175"/>
    <property type="match status" value="1"/>
</dbReference>
<evidence type="ECO:0000313" key="2">
    <source>
        <dbReference type="Proteomes" id="UP000317835"/>
    </source>
</evidence>
<dbReference type="EMBL" id="CP036426">
    <property type="protein sequence ID" value="QDV38359.1"/>
    <property type="molecule type" value="Genomic_DNA"/>
</dbReference>
<name>A0A518HBZ6_9BACT</name>
<gene>
    <name evidence="1" type="ORF">ElP_63110</name>
</gene>
<organism evidence="1 2">
    <name type="scientific">Tautonia plasticadhaerens</name>
    <dbReference type="NCBI Taxonomy" id="2527974"/>
    <lineage>
        <taxon>Bacteria</taxon>
        <taxon>Pseudomonadati</taxon>
        <taxon>Planctomycetota</taxon>
        <taxon>Planctomycetia</taxon>
        <taxon>Isosphaerales</taxon>
        <taxon>Isosphaeraceae</taxon>
        <taxon>Tautonia</taxon>
    </lineage>
</organism>
<reference evidence="1 2" key="1">
    <citation type="submission" date="2019-02" db="EMBL/GenBank/DDBJ databases">
        <title>Deep-cultivation of Planctomycetes and their phenomic and genomic characterization uncovers novel biology.</title>
        <authorList>
            <person name="Wiegand S."/>
            <person name="Jogler M."/>
            <person name="Boedeker C."/>
            <person name="Pinto D."/>
            <person name="Vollmers J."/>
            <person name="Rivas-Marin E."/>
            <person name="Kohn T."/>
            <person name="Peeters S.H."/>
            <person name="Heuer A."/>
            <person name="Rast P."/>
            <person name="Oberbeckmann S."/>
            <person name="Bunk B."/>
            <person name="Jeske O."/>
            <person name="Meyerdierks A."/>
            <person name="Storesund J.E."/>
            <person name="Kallscheuer N."/>
            <person name="Luecker S."/>
            <person name="Lage O.M."/>
            <person name="Pohl T."/>
            <person name="Merkel B.J."/>
            <person name="Hornburger P."/>
            <person name="Mueller R.-W."/>
            <person name="Bruemmer F."/>
            <person name="Labrenz M."/>
            <person name="Spormann A.M."/>
            <person name="Op den Camp H."/>
            <person name="Overmann J."/>
            <person name="Amann R."/>
            <person name="Jetten M.S.M."/>
            <person name="Mascher T."/>
            <person name="Medema M.H."/>
            <person name="Devos D.P."/>
            <person name="Kaster A.-K."/>
            <person name="Ovreas L."/>
            <person name="Rohde M."/>
            <person name="Galperin M.Y."/>
            <person name="Jogler C."/>
        </authorList>
    </citation>
    <scope>NUCLEOTIDE SEQUENCE [LARGE SCALE GENOMIC DNA]</scope>
    <source>
        <strain evidence="1 2">ElP</strain>
    </source>
</reference>
<dbReference type="AlphaFoldDB" id="A0A518HBZ6"/>
<keyword evidence="2" id="KW-1185">Reference proteome</keyword>
<sequence>MPLIISDEELREAGLDEREARIELACRLFDIGLLALWPAAKLAGFSSRAPFEGELRARDIPIYRPTVEDLHEDMATIERMRARQRR</sequence>
<evidence type="ECO:0000313" key="1">
    <source>
        <dbReference type="EMBL" id="QDV38359.1"/>
    </source>
</evidence>
<proteinExistence type="predicted"/>
<dbReference type="RefSeq" id="WP_145276788.1">
    <property type="nucleotide sequence ID" value="NZ_CP036426.1"/>
</dbReference>
<dbReference type="Proteomes" id="UP000317835">
    <property type="component" value="Chromosome"/>
</dbReference>
<dbReference type="KEGG" id="tpla:ElP_63110"/>
<protein>
    <submittedName>
        <fullName evidence="1">Uncharacterized protein</fullName>
    </submittedName>
</protein>
<dbReference type="InterPro" id="IPR005368">
    <property type="entry name" value="UPF0175"/>
</dbReference>
<dbReference type="OrthoDB" id="462653at2"/>
<accession>A0A518HBZ6</accession>